<dbReference type="GO" id="GO:0015179">
    <property type="term" value="F:L-amino acid transmembrane transporter activity"/>
    <property type="evidence" value="ECO:0007669"/>
    <property type="project" value="TreeGrafter"/>
</dbReference>
<name>A0A1W4X1E2_AGRPL</name>
<dbReference type="Gene3D" id="1.20.1740.10">
    <property type="entry name" value="Amino acid/polyamine transporter I"/>
    <property type="match status" value="1"/>
</dbReference>
<dbReference type="GeneID" id="108740186"/>
<keyword evidence="4 5" id="KW-0472">Membrane</keyword>
<organism evidence="7 8">
    <name type="scientific">Agrilus planipennis</name>
    <name type="common">Emerald ash borer</name>
    <name type="synonym">Agrilus marcopoli</name>
    <dbReference type="NCBI Taxonomy" id="224129"/>
    <lineage>
        <taxon>Eukaryota</taxon>
        <taxon>Metazoa</taxon>
        <taxon>Ecdysozoa</taxon>
        <taxon>Arthropoda</taxon>
        <taxon>Hexapoda</taxon>
        <taxon>Insecta</taxon>
        <taxon>Pterygota</taxon>
        <taxon>Neoptera</taxon>
        <taxon>Endopterygota</taxon>
        <taxon>Coleoptera</taxon>
        <taxon>Polyphaga</taxon>
        <taxon>Elateriformia</taxon>
        <taxon>Buprestoidea</taxon>
        <taxon>Buprestidae</taxon>
        <taxon>Agrilinae</taxon>
        <taxon>Agrilus</taxon>
    </lineage>
</organism>
<evidence type="ECO:0000256" key="1">
    <source>
        <dbReference type="ARBA" id="ARBA00004141"/>
    </source>
</evidence>
<dbReference type="KEGG" id="apln:108740186"/>
<evidence type="ECO:0000256" key="5">
    <source>
        <dbReference type="SAM" id="Phobius"/>
    </source>
</evidence>
<dbReference type="STRING" id="224129.A0A1W4X1E2"/>
<dbReference type="Proteomes" id="UP000192223">
    <property type="component" value="Unplaced"/>
</dbReference>
<feature type="transmembrane region" description="Helical" evidence="5">
    <location>
        <begin position="437"/>
        <end position="459"/>
    </location>
</feature>
<feature type="transmembrane region" description="Helical" evidence="5">
    <location>
        <begin position="287"/>
        <end position="311"/>
    </location>
</feature>
<protein>
    <submittedName>
        <fullName evidence="8">Proton-coupled amino acid transporter-like protein CG1139 isoform X1</fullName>
    </submittedName>
</protein>
<feature type="transmembrane region" description="Helical" evidence="5">
    <location>
        <begin position="215"/>
        <end position="237"/>
    </location>
</feature>
<dbReference type="RefSeq" id="XP_018329904.1">
    <property type="nucleotide sequence ID" value="XM_018474402.2"/>
</dbReference>
<dbReference type="InParanoid" id="A0A1W4X1E2"/>
<evidence type="ECO:0000313" key="8">
    <source>
        <dbReference type="RefSeq" id="XP_018329904.1"/>
    </source>
</evidence>
<dbReference type="OrthoDB" id="1684102at2759"/>
<feature type="transmembrane region" description="Helical" evidence="5">
    <location>
        <begin position="90"/>
        <end position="111"/>
    </location>
</feature>
<feature type="transmembrane region" description="Helical" evidence="5">
    <location>
        <begin position="146"/>
        <end position="171"/>
    </location>
</feature>
<gene>
    <name evidence="8" type="primary">LOC108740186</name>
</gene>
<evidence type="ECO:0000259" key="6">
    <source>
        <dbReference type="Pfam" id="PF01490"/>
    </source>
</evidence>
<feature type="transmembrane region" description="Helical" evidence="5">
    <location>
        <begin position="191"/>
        <end position="208"/>
    </location>
</feature>
<reference evidence="8" key="1">
    <citation type="submission" date="2025-08" db="UniProtKB">
        <authorList>
            <consortium name="RefSeq"/>
        </authorList>
    </citation>
    <scope>IDENTIFICATION</scope>
    <source>
        <tissue evidence="8">Entire body</tissue>
    </source>
</reference>
<evidence type="ECO:0000256" key="2">
    <source>
        <dbReference type="ARBA" id="ARBA00022692"/>
    </source>
</evidence>
<evidence type="ECO:0000313" key="7">
    <source>
        <dbReference type="Proteomes" id="UP000192223"/>
    </source>
</evidence>
<proteinExistence type="predicted"/>
<accession>A0A1W4X1E2</accession>
<dbReference type="GO" id="GO:0005774">
    <property type="term" value="C:vacuolar membrane"/>
    <property type="evidence" value="ECO:0007669"/>
    <property type="project" value="TreeGrafter"/>
</dbReference>
<dbReference type="PANTHER" id="PTHR22950">
    <property type="entry name" value="AMINO ACID TRANSPORTER"/>
    <property type="match status" value="1"/>
</dbReference>
<feature type="transmembrane region" description="Helical" evidence="5">
    <location>
        <begin position="331"/>
        <end position="354"/>
    </location>
</feature>
<dbReference type="PANTHER" id="PTHR22950:SF494">
    <property type="entry name" value="GH04538P"/>
    <property type="match status" value="1"/>
</dbReference>
<feature type="transmembrane region" description="Helical" evidence="5">
    <location>
        <begin position="62"/>
        <end position="84"/>
    </location>
</feature>
<keyword evidence="2 5" id="KW-0812">Transmembrane</keyword>
<evidence type="ECO:0000256" key="3">
    <source>
        <dbReference type="ARBA" id="ARBA00022989"/>
    </source>
</evidence>
<dbReference type="Pfam" id="PF01490">
    <property type="entry name" value="Aa_trans"/>
    <property type="match status" value="1"/>
</dbReference>
<keyword evidence="3 5" id="KW-1133">Transmembrane helix</keyword>
<dbReference type="InterPro" id="IPR013057">
    <property type="entry name" value="AA_transpt_TM"/>
</dbReference>
<dbReference type="FunCoup" id="A0A1W4X1E2">
    <property type="interactions" value="9"/>
</dbReference>
<evidence type="ECO:0000256" key="4">
    <source>
        <dbReference type="ARBA" id="ARBA00023136"/>
    </source>
</evidence>
<feature type="domain" description="Amino acid transporter transmembrane" evidence="6">
    <location>
        <begin position="60"/>
        <end position="459"/>
    </location>
</feature>
<feature type="transmembrane region" description="Helical" evidence="5">
    <location>
        <begin position="401"/>
        <end position="425"/>
    </location>
</feature>
<sequence>MSNMKTPSDENAQLYAQEFNQMTTLKNNEIKLPLESTEPINKPDDTYIPFNNRDVSHPNSSIGAVIHLVKSSLGTGILAMPYAFKNGGLIFGTIGTLVVGFLVTHCVNILVKSSHEICRRSRTPSLGFSETAKTAFEYGPQSIKQWAPFASVFVDVCVVTTYYFGLSVYVVFIADSIQQLIHHYLKTNWPLTYYMLLLLIPLVLICQVRELKYLVPFSFSANVCLVVTFTITLYYVFVDLPEAGDLQMMGSFSQLPLFFSTVIFAIEGIGVVMPVENNMKHPHHFLGCPGVLNIAMFIITSIFTLIGFCGYLKYEKDTQPAITINLPVNEILAQVAKICVVLAVFFTYALLFYVPYDIAWRKWISPNIPPRYSNLGQVCARTVLVSGSVAIAIMVPGLDLIITLVGALCFSTLGILIPVAVDTIVMWDSPGVFNWRLIKNGFLFAFYLFALSTGTYTVICDTKGRYDCKRVIIFQTTTK</sequence>
<comment type="subcellular location">
    <subcellularLocation>
        <location evidence="1">Membrane</location>
        <topology evidence="1">Multi-pass membrane protein</topology>
    </subcellularLocation>
</comment>
<dbReference type="AlphaFoldDB" id="A0A1W4X1E2"/>
<keyword evidence="7" id="KW-1185">Reference proteome</keyword>
<feature type="transmembrane region" description="Helical" evidence="5">
    <location>
        <begin position="257"/>
        <end position="275"/>
    </location>
</feature>